<keyword evidence="5 11" id="KW-0378">Hydrolase</keyword>
<protein>
    <recommendedName>
        <fullName evidence="11">Bifunctional protein FolD</fullName>
    </recommendedName>
    <domain>
        <recommendedName>
            <fullName evidence="11">Methylenetetrahydrofolate dehydrogenase</fullName>
            <ecNumber evidence="11">1.5.1.5</ecNumber>
        </recommendedName>
    </domain>
    <domain>
        <recommendedName>
            <fullName evidence="11">Methenyltetrahydrofolate cyclohydrolase</fullName>
            <ecNumber evidence="11">3.5.4.9</ecNumber>
        </recommendedName>
    </domain>
</protein>
<evidence type="ECO:0000256" key="1">
    <source>
        <dbReference type="ARBA" id="ARBA00004777"/>
    </source>
</evidence>
<evidence type="ECO:0000256" key="4">
    <source>
        <dbReference type="ARBA" id="ARBA00022755"/>
    </source>
</evidence>
<dbReference type="GO" id="GO:0009086">
    <property type="term" value="P:methionine biosynthetic process"/>
    <property type="evidence" value="ECO:0007669"/>
    <property type="project" value="UniProtKB-KW"/>
</dbReference>
<keyword evidence="3 11" id="KW-0554">One-carbon metabolism</keyword>
<dbReference type="AlphaFoldDB" id="A0A2M6WNL2"/>
<dbReference type="PANTHER" id="PTHR48099">
    <property type="entry name" value="C-1-TETRAHYDROFOLATE SYNTHASE, CYTOPLASMIC-RELATED"/>
    <property type="match status" value="1"/>
</dbReference>
<feature type="binding site" evidence="11">
    <location>
        <position position="233"/>
    </location>
    <ligand>
        <name>NADP(+)</name>
        <dbReference type="ChEBI" id="CHEBI:58349"/>
    </ligand>
</feature>
<evidence type="ECO:0000256" key="10">
    <source>
        <dbReference type="ARBA" id="ARBA00023268"/>
    </source>
</evidence>
<evidence type="ECO:0000259" key="13">
    <source>
        <dbReference type="Pfam" id="PF02882"/>
    </source>
</evidence>
<dbReference type="PANTHER" id="PTHR48099:SF5">
    <property type="entry name" value="C-1-TETRAHYDROFOLATE SYNTHASE, CYTOPLASMIC"/>
    <property type="match status" value="1"/>
</dbReference>
<dbReference type="GO" id="GO:0004477">
    <property type="term" value="F:methenyltetrahydrofolate cyclohydrolase activity"/>
    <property type="evidence" value="ECO:0007669"/>
    <property type="project" value="UniProtKB-UniRule"/>
</dbReference>
<dbReference type="GO" id="GO:0006164">
    <property type="term" value="P:purine nucleotide biosynthetic process"/>
    <property type="evidence" value="ECO:0007669"/>
    <property type="project" value="UniProtKB-KW"/>
</dbReference>
<keyword evidence="6 11" id="KW-0521">NADP</keyword>
<dbReference type="PRINTS" id="PR00085">
    <property type="entry name" value="THFDHDRGNASE"/>
</dbReference>
<dbReference type="EC" id="3.5.4.9" evidence="11"/>
<keyword evidence="10 11" id="KW-0511">Multifunctional enzyme</keyword>
<evidence type="ECO:0000256" key="11">
    <source>
        <dbReference type="HAMAP-Rule" id="MF_01576"/>
    </source>
</evidence>
<evidence type="ECO:0000256" key="8">
    <source>
        <dbReference type="ARBA" id="ARBA00023102"/>
    </source>
</evidence>
<reference evidence="15" key="1">
    <citation type="submission" date="2017-09" db="EMBL/GenBank/DDBJ databases">
        <title>Depth-based differentiation of microbial function through sediment-hosted aquifers and enrichment of novel symbionts in the deep terrestrial subsurface.</title>
        <authorList>
            <person name="Probst A.J."/>
            <person name="Ladd B."/>
            <person name="Jarett J.K."/>
            <person name="Geller-Mcgrath D.E."/>
            <person name="Sieber C.M.K."/>
            <person name="Emerson J.B."/>
            <person name="Anantharaman K."/>
            <person name="Thomas B.C."/>
            <person name="Malmstrom R."/>
            <person name="Stieglmeier M."/>
            <person name="Klingl A."/>
            <person name="Woyke T."/>
            <person name="Ryan C.M."/>
            <person name="Banfield J.F."/>
        </authorList>
    </citation>
    <scope>NUCLEOTIDE SEQUENCE [LARGE SCALE GENOMIC DNA]</scope>
</reference>
<dbReference type="Gene3D" id="3.40.50.720">
    <property type="entry name" value="NAD(P)-binding Rossmann-like Domain"/>
    <property type="match status" value="1"/>
</dbReference>
<evidence type="ECO:0000256" key="9">
    <source>
        <dbReference type="ARBA" id="ARBA00023167"/>
    </source>
</evidence>
<dbReference type="EMBL" id="PFAQ01000056">
    <property type="protein sequence ID" value="PIT94353.1"/>
    <property type="molecule type" value="Genomic_DNA"/>
</dbReference>
<evidence type="ECO:0000259" key="12">
    <source>
        <dbReference type="Pfam" id="PF00763"/>
    </source>
</evidence>
<name>A0A2M6WNL2_9BACT</name>
<keyword evidence="11" id="KW-0028">Amino-acid biosynthesis</keyword>
<dbReference type="EC" id="1.5.1.5" evidence="11"/>
<dbReference type="Proteomes" id="UP000228900">
    <property type="component" value="Unassembled WGS sequence"/>
</dbReference>
<evidence type="ECO:0000256" key="2">
    <source>
        <dbReference type="ARBA" id="ARBA00011738"/>
    </source>
</evidence>
<evidence type="ECO:0000313" key="15">
    <source>
        <dbReference type="Proteomes" id="UP000228900"/>
    </source>
</evidence>
<comment type="pathway">
    <text evidence="1 11">One-carbon metabolism; tetrahydrofolate interconversion.</text>
</comment>
<evidence type="ECO:0000256" key="3">
    <source>
        <dbReference type="ARBA" id="ARBA00022563"/>
    </source>
</evidence>
<dbReference type="GO" id="GO:0004488">
    <property type="term" value="F:methylenetetrahydrofolate dehydrogenase (NADP+) activity"/>
    <property type="evidence" value="ECO:0007669"/>
    <property type="project" value="UniProtKB-UniRule"/>
</dbReference>
<feature type="domain" description="Tetrahydrofolate dehydrogenase/cyclohydrolase catalytic" evidence="12">
    <location>
        <begin position="4"/>
        <end position="116"/>
    </location>
</feature>
<dbReference type="Pfam" id="PF02882">
    <property type="entry name" value="THF_DHG_CYH_C"/>
    <property type="match status" value="1"/>
</dbReference>
<accession>A0A2M6WNL2</accession>
<dbReference type="InterPro" id="IPR046346">
    <property type="entry name" value="Aminoacid_DH-like_N_sf"/>
</dbReference>
<comment type="caution">
    <text evidence="11">Lacks conserved residue(s) required for the propagation of feature annotation.</text>
</comment>
<organism evidence="14 15">
    <name type="scientific">Candidatus Falkowbacteria bacterium CG10_big_fil_rev_8_21_14_0_10_39_9</name>
    <dbReference type="NCBI Taxonomy" id="1974566"/>
    <lineage>
        <taxon>Bacteria</taxon>
        <taxon>Candidatus Falkowiibacteriota</taxon>
    </lineage>
</organism>
<dbReference type="InterPro" id="IPR020630">
    <property type="entry name" value="THF_DH/CycHdrlase_cat_dom"/>
</dbReference>
<dbReference type="Pfam" id="PF00763">
    <property type="entry name" value="THF_DHG_CYH"/>
    <property type="match status" value="1"/>
</dbReference>
<keyword evidence="7 11" id="KW-0560">Oxidoreductase</keyword>
<comment type="catalytic activity">
    <reaction evidence="11">
        <text>(6R)-5,10-methylene-5,6,7,8-tetrahydrofolate + NADP(+) = (6R)-5,10-methenyltetrahydrofolate + NADPH</text>
        <dbReference type="Rhea" id="RHEA:22812"/>
        <dbReference type="ChEBI" id="CHEBI:15636"/>
        <dbReference type="ChEBI" id="CHEBI:57455"/>
        <dbReference type="ChEBI" id="CHEBI:57783"/>
        <dbReference type="ChEBI" id="CHEBI:58349"/>
        <dbReference type="EC" id="1.5.1.5"/>
    </reaction>
</comment>
<dbReference type="InterPro" id="IPR036291">
    <property type="entry name" value="NAD(P)-bd_dom_sf"/>
</dbReference>
<gene>
    <name evidence="11" type="primary">folD</name>
    <name evidence="14" type="ORF">COT98_04200</name>
</gene>
<keyword evidence="8 11" id="KW-0368">Histidine biosynthesis</keyword>
<dbReference type="UniPathway" id="UPA00193"/>
<dbReference type="InterPro" id="IPR020631">
    <property type="entry name" value="THF_DH/CycHdrlase_NAD-bd_dom"/>
</dbReference>
<sequence>MKLIDGKKIAERIKDQVALEIHQLNGPRPNLAIILANDRPDSKLYVSLKEIEAKKVGVDTHLYRLEDATSAGELLGVVDFLNIDEMIDGILVQLPLPDIFDTDKVIAAIDPNKDVDGFHPNHPDYIVSPVFASVLIMLEEIKCSLLGKKICVLFNSSIFGESLKQILEKEGALVNLCPVGNFNKLSEVESNLKYEAIKKVSLEADILITALGLPHFVKKEMLKPGVVIIDIGITKLGGKVLGDVDAEDVKDVASYLTPVPGGVGPMTIALLFKNVWEIFKRKKLNNQ</sequence>
<dbReference type="HAMAP" id="MF_01576">
    <property type="entry name" value="THF_DHG_CYH"/>
    <property type="match status" value="1"/>
</dbReference>
<dbReference type="SUPFAM" id="SSF53223">
    <property type="entry name" value="Aminoacid dehydrogenase-like, N-terminal domain"/>
    <property type="match status" value="1"/>
</dbReference>
<dbReference type="PROSITE" id="PS00767">
    <property type="entry name" value="THF_DHG_CYH_2"/>
    <property type="match status" value="1"/>
</dbReference>
<evidence type="ECO:0000256" key="5">
    <source>
        <dbReference type="ARBA" id="ARBA00022801"/>
    </source>
</evidence>
<keyword evidence="4 11" id="KW-0658">Purine biosynthesis</keyword>
<keyword evidence="9 11" id="KW-0486">Methionine biosynthesis</keyword>
<comment type="caution">
    <text evidence="14">The sequence shown here is derived from an EMBL/GenBank/DDBJ whole genome shotgun (WGS) entry which is preliminary data.</text>
</comment>
<comment type="function">
    <text evidence="11">Catalyzes the oxidation of 5,10-methylenetetrahydrofolate to 5,10-methenyltetrahydrofolate and then the hydrolysis of 5,10-methenyltetrahydrofolate to 10-formyltetrahydrofolate.</text>
</comment>
<dbReference type="FunFam" id="3.40.50.10860:FF:000005">
    <property type="entry name" value="C-1-tetrahydrofolate synthase, cytoplasmic, putative"/>
    <property type="match status" value="1"/>
</dbReference>
<dbReference type="InterPro" id="IPR000672">
    <property type="entry name" value="THF_DH/CycHdrlase"/>
</dbReference>
<dbReference type="InterPro" id="IPR020867">
    <property type="entry name" value="THF_DH/CycHdrlase_CS"/>
</dbReference>
<dbReference type="GO" id="GO:0005829">
    <property type="term" value="C:cytosol"/>
    <property type="evidence" value="ECO:0007669"/>
    <property type="project" value="TreeGrafter"/>
</dbReference>
<evidence type="ECO:0000256" key="7">
    <source>
        <dbReference type="ARBA" id="ARBA00023002"/>
    </source>
</evidence>
<dbReference type="GO" id="GO:0035999">
    <property type="term" value="P:tetrahydrofolate interconversion"/>
    <property type="evidence" value="ECO:0007669"/>
    <property type="project" value="UniProtKB-UniRule"/>
</dbReference>
<feature type="domain" description="Tetrahydrofolate dehydrogenase/cyclohydrolase NAD(P)-binding" evidence="13">
    <location>
        <begin position="133"/>
        <end position="282"/>
    </location>
</feature>
<comment type="subunit">
    <text evidence="2 11">Homodimer.</text>
</comment>
<evidence type="ECO:0000256" key="6">
    <source>
        <dbReference type="ARBA" id="ARBA00022857"/>
    </source>
</evidence>
<evidence type="ECO:0000313" key="14">
    <source>
        <dbReference type="EMBL" id="PIT94353.1"/>
    </source>
</evidence>
<dbReference type="GO" id="GO:0000105">
    <property type="term" value="P:L-histidine biosynthetic process"/>
    <property type="evidence" value="ECO:0007669"/>
    <property type="project" value="UniProtKB-KW"/>
</dbReference>
<proteinExistence type="inferred from homology"/>
<dbReference type="SUPFAM" id="SSF51735">
    <property type="entry name" value="NAD(P)-binding Rossmann-fold domains"/>
    <property type="match status" value="1"/>
</dbReference>
<comment type="catalytic activity">
    <reaction evidence="11">
        <text>(6R)-5,10-methenyltetrahydrofolate + H2O = (6R)-10-formyltetrahydrofolate + H(+)</text>
        <dbReference type="Rhea" id="RHEA:23700"/>
        <dbReference type="ChEBI" id="CHEBI:15377"/>
        <dbReference type="ChEBI" id="CHEBI:15378"/>
        <dbReference type="ChEBI" id="CHEBI:57455"/>
        <dbReference type="ChEBI" id="CHEBI:195366"/>
        <dbReference type="EC" id="3.5.4.9"/>
    </reaction>
</comment>
<dbReference type="Gene3D" id="3.40.50.10860">
    <property type="entry name" value="Leucine Dehydrogenase, chain A, domain 1"/>
    <property type="match status" value="1"/>
</dbReference>
<comment type="similarity">
    <text evidence="11">Belongs to the tetrahydrofolate dehydrogenase/cyclohydrolase family.</text>
</comment>